<dbReference type="EMBL" id="CP024608">
    <property type="protein sequence ID" value="ATQ77302.1"/>
    <property type="molecule type" value="Genomic_DNA"/>
</dbReference>
<evidence type="ECO:0000313" key="3">
    <source>
        <dbReference type="Proteomes" id="UP000229897"/>
    </source>
</evidence>
<gene>
    <name evidence="2" type="ORF">CR152_24375</name>
</gene>
<reference evidence="2" key="1">
    <citation type="submission" date="2017-10" db="EMBL/GenBank/DDBJ databases">
        <title>Massilia psychrophilum sp. nov., a novel purple-pigmented bacterium isolated from Tianshan glacier, Xinjiang Municipality, China.</title>
        <authorList>
            <person name="Wang H."/>
        </authorList>
    </citation>
    <scope>NUCLEOTIDE SEQUENCE [LARGE SCALE GENOMIC DNA]</scope>
    <source>
        <strain evidence="2">B2</strain>
    </source>
</reference>
<proteinExistence type="predicted"/>
<evidence type="ECO:0000256" key="1">
    <source>
        <dbReference type="SAM" id="MobiDB-lite"/>
    </source>
</evidence>
<feature type="compositionally biased region" description="Low complexity" evidence="1">
    <location>
        <begin position="48"/>
        <end position="57"/>
    </location>
</feature>
<protein>
    <submittedName>
        <fullName evidence="2">Uncharacterized protein</fullName>
    </submittedName>
</protein>
<keyword evidence="3" id="KW-1185">Reference proteome</keyword>
<feature type="region of interest" description="Disordered" evidence="1">
    <location>
        <begin position="48"/>
        <end position="70"/>
    </location>
</feature>
<dbReference type="Proteomes" id="UP000229897">
    <property type="component" value="Chromosome"/>
</dbReference>
<dbReference type="AlphaFoldDB" id="A0A2D2DQQ0"/>
<dbReference type="KEGG" id="mass:CR152_24375"/>
<name>A0A2D2DQQ0_9BURK</name>
<accession>A0A2D2DQQ0</accession>
<evidence type="ECO:0000313" key="2">
    <source>
        <dbReference type="EMBL" id="ATQ77302.1"/>
    </source>
</evidence>
<sequence>MLLAAIETVAAATLLVRHVRQAGRASLATLSDAAYRKAEFDFRTHAANAGSAPAAPAVHRSGAAGSAGDR</sequence>
<organism evidence="2 3">
    <name type="scientific">Massilia violaceinigra</name>
    <dbReference type="NCBI Taxonomy" id="2045208"/>
    <lineage>
        <taxon>Bacteria</taxon>
        <taxon>Pseudomonadati</taxon>
        <taxon>Pseudomonadota</taxon>
        <taxon>Betaproteobacteria</taxon>
        <taxon>Burkholderiales</taxon>
        <taxon>Oxalobacteraceae</taxon>
        <taxon>Telluria group</taxon>
        <taxon>Massilia</taxon>
    </lineage>
</organism>